<dbReference type="PANTHER" id="PTHR22907:SF54">
    <property type="entry name" value="GH04558P"/>
    <property type="match status" value="1"/>
</dbReference>
<dbReference type="InterPro" id="IPR056953">
    <property type="entry name" value="CUT_N"/>
</dbReference>
<keyword evidence="7 8" id="KW-0472">Membrane</keyword>
<feature type="transmembrane region" description="Helical" evidence="8">
    <location>
        <begin position="407"/>
        <end position="427"/>
    </location>
</feature>
<dbReference type="OMA" id="CAYMEGS"/>
<keyword evidence="5" id="KW-0732">Signal</keyword>
<dbReference type="InterPro" id="IPR057475">
    <property type="entry name" value="CUT_C"/>
</dbReference>
<dbReference type="WBParaSite" id="TCLT_0000563901-mRNA-1">
    <property type="protein sequence ID" value="TCLT_0000563901-mRNA-1"/>
    <property type="gene ID" value="TCLT_0000563901"/>
</dbReference>
<dbReference type="GO" id="GO:0005886">
    <property type="term" value="C:plasma membrane"/>
    <property type="evidence" value="ECO:0007669"/>
    <property type="project" value="UniProtKB-SubCell"/>
</dbReference>
<feature type="domain" description="ZP" evidence="9">
    <location>
        <begin position="20"/>
        <end position="343"/>
    </location>
</feature>
<accession>A0A0N5CYV1</accession>
<dbReference type="SMART" id="SM00241">
    <property type="entry name" value="ZP"/>
    <property type="match status" value="1"/>
</dbReference>
<evidence type="ECO:0000256" key="5">
    <source>
        <dbReference type="ARBA" id="ARBA00022729"/>
    </source>
</evidence>
<dbReference type="GO" id="GO:0042302">
    <property type="term" value="F:structural constituent of cuticle"/>
    <property type="evidence" value="ECO:0007669"/>
    <property type="project" value="UniProtKB-KW"/>
</dbReference>
<sequence length="435" mass="48805">LYFSTTTFSKYQFIGQPSVECGNEFIRFSVKTIKPFHGKLFIKGQHATSECVHIYTANDDVSNNAKKYFITILSQFYLANSIKLFPSQSLQDKFNGSRQLVSTISKDFSCPPCPVCQQVSKIRKQREIAEQTADLKIKLGSCNAEYEHQIKPRAVIVSLTVVVSFHENLLTKLDRAFRIQCTYMEGSKMIGTDLNVRSKVIIGAQFNFYSMPQATDLESTIKPPNCYYMVRNLEGKAITTARVGELVEHYWICQSSFTDVYAMLVKNCYAEASDSFKVLVIDENGCSLDPYILPNLKYASNLLSVAIQAPVFKFPDRSQMGFQCDIAICLRNQQNCSSIIPPNCVDSRRRRREVFNSSTQELVLRTPKINIIDLGDAIHAKSPAKQSSSEFLNSQNYCMTITEFACAISIATFVVTTAAAIIGASAISNTPRVHR</sequence>
<protein>
    <submittedName>
        <fullName evidence="10">ZP domain-containing protein</fullName>
    </submittedName>
</protein>
<dbReference type="InterPro" id="IPR042235">
    <property type="entry name" value="ZP-C_dom"/>
</dbReference>
<organism evidence="10">
    <name type="scientific">Thelazia callipaeda</name>
    <name type="common">Oriental eyeworm</name>
    <name type="synonym">Parasitic nematode</name>
    <dbReference type="NCBI Taxonomy" id="103827"/>
    <lineage>
        <taxon>Eukaryota</taxon>
        <taxon>Metazoa</taxon>
        <taxon>Ecdysozoa</taxon>
        <taxon>Nematoda</taxon>
        <taxon>Chromadorea</taxon>
        <taxon>Rhabditida</taxon>
        <taxon>Spirurina</taxon>
        <taxon>Spiruromorpha</taxon>
        <taxon>Thelazioidea</taxon>
        <taxon>Thelaziidae</taxon>
        <taxon>Thelazia</taxon>
    </lineage>
</organism>
<dbReference type="InterPro" id="IPR051962">
    <property type="entry name" value="Cuticlin"/>
</dbReference>
<evidence type="ECO:0000256" key="7">
    <source>
        <dbReference type="ARBA" id="ARBA00023136"/>
    </source>
</evidence>
<reference evidence="10" key="1">
    <citation type="submission" date="2017-02" db="UniProtKB">
        <authorList>
            <consortium name="WormBaseParasite"/>
        </authorList>
    </citation>
    <scope>IDENTIFICATION</scope>
</reference>
<evidence type="ECO:0000256" key="2">
    <source>
        <dbReference type="ARBA" id="ARBA00022460"/>
    </source>
</evidence>
<keyword evidence="3" id="KW-1003">Cell membrane</keyword>
<dbReference type="PANTHER" id="PTHR22907">
    <property type="entry name" value="GH04558P"/>
    <property type="match status" value="1"/>
</dbReference>
<name>A0A0N5CYV1_THECL</name>
<keyword evidence="4 8" id="KW-0812">Transmembrane</keyword>
<evidence type="ECO:0000313" key="10">
    <source>
        <dbReference type="WBParaSite" id="TCLT_0000563901-mRNA-1"/>
    </source>
</evidence>
<dbReference type="PROSITE" id="PS51034">
    <property type="entry name" value="ZP_2"/>
    <property type="match status" value="1"/>
</dbReference>
<evidence type="ECO:0000256" key="8">
    <source>
        <dbReference type="SAM" id="Phobius"/>
    </source>
</evidence>
<dbReference type="AlphaFoldDB" id="A0A0N5CYV1"/>
<evidence type="ECO:0000256" key="6">
    <source>
        <dbReference type="ARBA" id="ARBA00022989"/>
    </source>
</evidence>
<evidence type="ECO:0000256" key="3">
    <source>
        <dbReference type="ARBA" id="ARBA00022475"/>
    </source>
</evidence>
<comment type="subcellular location">
    <subcellularLocation>
        <location evidence="1">Cell membrane</location>
        <topology evidence="1">Single-pass type I membrane protein</topology>
    </subcellularLocation>
</comment>
<keyword evidence="2" id="KW-0193">Cuticle</keyword>
<keyword evidence="6 8" id="KW-1133">Transmembrane helix</keyword>
<dbReference type="Gene3D" id="2.60.40.4100">
    <property type="entry name" value="Zona pellucida, ZP-C domain"/>
    <property type="match status" value="1"/>
</dbReference>
<dbReference type="Pfam" id="PF25301">
    <property type="entry name" value="CUT_C"/>
    <property type="match status" value="1"/>
</dbReference>
<dbReference type="Pfam" id="PF25057">
    <property type="entry name" value="CUT_N"/>
    <property type="match status" value="2"/>
</dbReference>
<dbReference type="InterPro" id="IPR001507">
    <property type="entry name" value="ZP_dom"/>
</dbReference>
<evidence type="ECO:0000256" key="4">
    <source>
        <dbReference type="ARBA" id="ARBA00022692"/>
    </source>
</evidence>
<proteinExistence type="predicted"/>
<evidence type="ECO:0000256" key="1">
    <source>
        <dbReference type="ARBA" id="ARBA00004251"/>
    </source>
</evidence>
<evidence type="ECO:0000259" key="9">
    <source>
        <dbReference type="PROSITE" id="PS51034"/>
    </source>
</evidence>